<feature type="compositionally biased region" description="Polar residues" evidence="1">
    <location>
        <begin position="797"/>
        <end position="808"/>
    </location>
</feature>
<feature type="compositionally biased region" description="Low complexity" evidence="1">
    <location>
        <begin position="816"/>
        <end position="827"/>
    </location>
</feature>
<feature type="region of interest" description="Disordered" evidence="1">
    <location>
        <begin position="295"/>
        <end position="331"/>
    </location>
</feature>
<proteinExistence type="predicted"/>
<keyword evidence="3" id="KW-1185">Reference proteome</keyword>
<dbReference type="STRING" id="6832.A0A553PRM4"/>
<sequence length="1492" mass="170154">MDPNVRGRDLAGGVNVAPEGLGDAIAAKRASRGFESAEEMTGKMVLPLEEPPAPAVPVPDSHTDPERETYERFHDTKSGNAAHTREIDQGLQSTIQSAITDIEKDLDEGEFQEVAPLINGDGEENKENQGELPHVNGDAQNGTNGYHHEEDQVGPMVQLNNPVRLRLPHEFKGKVRPMSMPAEMTNFEPMGLPEMQMVQTKSQSSTSMSYSKTSSSTMVIDAGPDTGSLKRRNPKQMFTDSAFYSPQHHPSVQEQVEMAHKLSSSLYDEGNRTSVGQEMFMKRAKKSGKWIHGSAKGDGFTTYEDEEPPRHDKVPNLKLVMNPDGKLHDWTDLPEEELPEMQILAQGGASPDTAHHVVENLEACKGRGGELFAKRKEKAEKWVIDENTLGREDPRRHADKYVQQQTMHQEQIMKEKEMDMQRKMQEQQRMKEESYQRQREEERERNQLIQAQTMEQQQQMAMRHQKTRQAIQKQQGGVIRSQAQEGTPAWVKQPQQLQNPGMYGGHSAFKEPRDNFHPTAVDGGPFHHKNQHQSQQYGSQAQQSQQQFQQFESHQSQSFQQTQQFDQFQQQQLQQHAQSYQSMPQPESYRAPAQIQPSFSSSLPPPMAMREVELPASVKPCSLKGHLFTPKFDDSIHNAQGINVWTAKMPKPWGSKSSTLPRSSRINETYSGSRKSSIEVSRSVPRESEMPSLESMQPKETRYPSELKVNNFHQPQQSQPTFQQTTKPKSPPRHESQPPMAFENQLEAEKYREYEEWMKAQAKEQETLEYDCSVKYVEKQAPNEKPQMLEQRPTMVESFQAQQSSQYRYSEERSFQVQQQTLQQTIQKSPSLDRPQQPQEQPSFDQDQNRAAAEEMQRRQQEAADQARMEQEAVERQRQEQEAAERQQQEQEAAERQRQEQEAAERQRQEQEAAERQRQEQEATERQRQEQEAAERQRQEQEAAERQRQEQEAAERQRHEQEAAERQRQEQEAAERQRQEQEAVERQRQEQEHAEQLRMQEQEAAERQRQEQEHAEQLRMQQQAAEQRAAQEEYQRQQAAAEEARQDGNYSLQSSSMSQSQSYSFQSQSQSQVQTQQTFGHSPGQQPVQFQNYHHSESQQKQSSSFQVSSSMEGADYSTSLRPTTTGALIRTQGDIHFTTAPSKQGQWDDSDNSTFSSLRKTEFGDQLRQTGSIGRPRLYGEEDQDVSPFSSLKATEFGNQLRVKGDIEKSPSGLQQNYDMESQQRHSVKNLVEHFKQAAPPPDMISRPVKRQEMIVPQVQPLQPKPQFTQPQQQQEQPQASAQSMQMSDQQAFQQSQSSLSNSHIADYCTIDGSFGGQGGINGGIQDPSAILGGNKMEHSPFTNIQPPPHPRPSSTSSLGAGKPTSQQLKANFDAMMADLNAPLPPIMSALPQSLLPIQGAGHSTGGQVLQSSSSTSINEEYVESQSRRRIGDHPNQPEHHLTDAEVEKWDNHNAIARGWRNVDDTYRPVTFRKLYGIKGSPQLNRKSAMY</sequence>
<protein>
    <submittedName>
        <fullName evidence="2">Uncharacterized protein</fullName>
    </submittedName>
</protein>
<feature type="compositionally biased region" description="Basic and acidic residues" evidence="1">
    <location>
        <begin position="61"/>
        <end position="88"/>
    </location>
</feature>
<feature type="compositionally biased region" description="Polar residues" evidence="1">
    <location>
        <begin position="1078"/>
        <end position="1093"/>
    </location>
</feature>
<feature type="compositionally biased region" description="Low complexity" evidence="1">
    <location>
        <begin position="1018"/>
        <end position="1028"/>
    </location>
</feature>
<feature type="compositionally biased region" description="Low complexity" evidence="1">
    <location>
        <begin position="1051"/>
        <end position="1077"/>
    </location>
</feature>
<feature type="region of interest" description="Disordered" evidence="1">
    <location>
        <begin position="651"/>
        <end position="747"/>
    </location>
</feature>
<dbReference type="EMBL" id="VCGU01000001">
    <property type="protein sequence ID" value="TRY80334.1"/>
    <property type="molecule type" value="Genomic_DNA"/>
</dbReference>
<feature type="region of interest" description="Disordered" evidence="1">
    <location>
        <begin position="46"/>
        <end position="89"/>
    </location>
</feature>
<feature type="compositionally biased region" description="Low complexity" evidence="1">
    <location>
        <begin position="207"/>
        <end position="219"/>
    </location>
</feature>
<feature type="compositionally biased region" description="Polar residues" evidence="1">
    <location>
        <begin position="468"/>
        <end position="485"/>
    </location>
</feature>
<dbReference type="Proteomes" id="UP000318571">
    <property type="component" value="Chromosome 12"/>
</dbReference>
<name>A0A553PRM4_TIGCA</name>
<feature type="region of interest" description="Disordered" evidence="1">
    <location>
        <begin position="388"/>
        <end position="606"/>
    </location>
</feature>
<evidence type="ECO:0000256" key="1">
    <source>
        <dbReference type="SAM" id="MobiDB-lite"/>
    </source>
</evidence>
<feature type="region of interest" description="Disordered" evidence="1">
    <location>
        <begin position="207"/>
        <end position="232"/>
    </location>
</feature>
<comment type="caution">
    <text evidence="2">The sequence shown here is derived from an EMBL/GenBank/DDBJ whole genome shotgun (WGS) entry which is preliminary data.</text>
</comment>
<feature type="compositionally biased region" description="Basic and acidic residues" evidence="1">
    <location>
        <begin position="411"/>
        <end position="446"/>
    </location>
</feature>
<evidence type="ECO:0000313" key="2">
    <source>
        <dbReference type="EMBL" id="TRY80334.1"/>
    </source>
</evidence>
<evidence type="ECO:0000313" key="3">
    <source>
        <dbReference type="Proteomes" id="UP000318571"/>
    </source>
</evidence>
<feature type="region of interest" description="Disordered" evidence="1">
    <location>
        <begin position="1321"/>
        <end position="1366"/>
    </location>
</feature>
<feature type="compositionally biased region" description="Basic and acidic residues" evidence="1">
    <location>
        <begin position="852"/>
        <end position="1017"/>
    </location>
</feature>
<feature type="compositionally biased region" description="Basic and acidic residues" evidence="1">
    <location>
        <begin position="388"/>
        <end position="400"/>
    </location>
</feature>
<gene>
    <name evidence="2" type="ORF">TCAL_04332</name>
</gene>
<feature type="region of interest" description="Disordered" evidence="1">
    <location>
        <begin position="1264"/>
        <end position="1300"/>
    </location>
</feature>
<feature type="compositionally biased region" description="Polar residues" evidence="1">
    <location>
        <begin position="655"/>
        <end position="680"/>
    </location>
</feature>
<organism evidence="2 3">
    <name type="scientific">Tigriopus californicus</name>
    <name type="common">Marine copepod</name>
    <dbReference type="NCBI Taxonomy" id="6832"/>
    <lineage>
        <taxon>Eukaryota</taxon>
        <taxon>Metazoa</taxon>
        <taxon>Ecdysozoa</taxon>
        <taxon>Arthropoda</taxon>
        <taxon>Crustacea</taxon>
        <taxon>Multicrustacea</taxon>
        <taxon>Hexanauplia</taxon>
        <taxon>Copepoda</taxon>
        <taxon>Harpacticoida</taxon>
        <taxon>Harpacticidae</taxon>
        <taxon>Tigriopus</taxon>
    </lineage>
</organism>
<feature type="compositionally biased region" description="Low complexity" evidence="1">
    <location>
        <begin position="1099"/>
        <end position="1111"/>
    </location>
</feature>
<accession>A0A553PRM4</accession>
<feature type="region of interest" description="Disordered" evidence="1">
    <location>
        <begin position="120"/>
        <end position="150"/>
    </location>
</feature>
<feature type="compositionally biased region" description="Low complexity" evidence="1">
    <location>
        <begin position="447"/>
        <end position="459"/>
    </location>
</feature>
<feature type="compositionally biased region" description="Polar residues" evidence="1">
    <location>
        <begin position="828"/>
        <end position="846"/>
    </location>
</feature>
<feature type="compositionally biased region" description="Low complexity" evidence="1">
    <location>
        <begin position="714"/>
        <end position="728"/>
    </location>
</feature>
<feature type="region of interest" description="Disordered" evidence="1">
    <location>
        <begin position="782"/>
        <end position="1125"/>
    </location>
</feature>
<reference evidence="2 3" key="1">
    <citation type="journal article" date="2018" name="Nat. Ecol. Evol.">
        <title>Genomic signatures of mitonuclear coevolution across populations of Tigriopus californicus.</title>
        <authorList>
            <person name="Barreto F.S."/>
            <person name="Watson E.T."/>
            <person name="Lima T.G."/>
            <person name="Willett C.S."/>
            <person name="Edmands S."/>
            <person name="Li W."/>
            <person name="Burton R.S."/>
        </authorList>
    </citation>
    <scope>NUCLEOTIDE SEQUENCE [LARGE SCALE GENOMIC DNA]</scope>
    <source>
        <strain evidence="2 3">San Diego</strain>
    </source>
</reference>
<feature type="compositionally biased region" description="Low complexity" evidence="1">
    <location>
        <begin position="532"/>
        <end position="582"/>
    </location>
</feature>